<evidence type="ECO:0000256" key="8">
    <source>
        <dbReference type="ARBA" id="ARBA00042485"/>
    </source>
</evidence>
<keyword evidence="6" id="KW-0472">Membrane</keyword>
<evidence type="ECO:0000256" key="3">
    <source>
        <dbReference type="ARBA" id="ARBA00022448"/>
    </source>
</evidence>
<comment type="similarity">
    <text evidence="2">Belongs to the SNAP family.</text>
</comment>
<feature type="compositionally biased region" description="Basic and acidic residues" evidence="9">
    <location>
        <begin position="327"/>
        <end position="336"/>
    </location>
</feature>
<dbReference type="GO" id="GO:0006886">
    <property type="term" value="P:intracellular protein transport"/>
    <property type="evidence" value="ECO:0007669"/>
    <property type="project" value="InterPro"/>
</dbReference>
<dbReference type="InterPro" id="IPR011990">
    <property type="entry name" value="TPR-like_helical_dom_sf"/>
</dbReference>
<gene>
    <name evidence="10" type="ORF">EC973_004243</name>
</gene>
<evidence type="ECO:0000313" key="11">
    <source>
        <dbReference type="Proteomes" id="UP000605846"/>
    </source>
</evidence>
<protein>
    <recommendedName>
        <fullName evidence="7">Gamma-soluble NSF attachment protein</fullName>
    </recommendedName>
    <alternativeName>
        <fullName evidence="8">N-ethylmaleimide-sensitive factor attachment protein gamma</fullName>
    </alternativeName>
</protein>
<feature type="compositionally biased region" description="Pro residues" evidence="9">
    <location>
        <begin position="358"/>
        <end position="376"/>
    </location>
</feature>
<dbReference type="SUPFAM" id="SSF48452">
    <property type="entry name" value="TPR-like"/>
    <property type="match status" value="1"/>
</dbReference>
<dbReference type="InterPro" id="IPR000744">
    <property type="entry name" value="NSF_attach"/>
</dbReference>
<dbReference type="Gene3D" id="1.25.40.10">
    <property type="entry name" value="Tetratricopeptide repeat domain"/>
    <property type="match status" value="1"/>
</dbReference>
<dbReference type="GO" id="GO:0005483">
    <property type="term" value="F:soluble NSF attachment protein activity"/>
    <property type="evidence" value="ECO:0007669"/>
    <property type="project" value="TreeGrafter"/>
</dbReference>
<evidence type="ECO:0000256" key="7">
    <source>
        <dbReference type="ARBA" id="ARBA00040047"/>
    </source>
</evidence>
<feature type="region of interest" description="Disordered" evidence="9">
    <location>
        <begin position="292"/>
        <end position="388"/>
    </location>
</feature>
<keyword evidence="3" id="KW-0813">Transport</keyword>
<evidence type="ECO:0000313" key="10">
    <source>
        <dbReference type="EMBL" id="KAF7729568.1"/>
    </source>
</evidence>
<dbReference type="Proteomes" id="UP000605846">
    <property type="component" value="Unassembled WGS sequence"/>
</dbReference>
<dbReference type="GO" id="GO:0005774">
    <property type="term" value="C:vacuolar membrane"/>
    <property type="evidence" value="ECO:0007669"/>
    <property type="project" value="TreeGrafter"/>
</dbReference>
<accession>A0A8H7BQ78</accession>
<dbReference type="PANTHER" id="PTHR13768">
    <property type="entry name" value="SOLUBLE NSF ATTACHMENT PROTEIN SNAP"/>
    <property type="match status" value="1"/>
</dbReference>
<keyword evidence="11" id="KW-1185">Reference proteome</keyword>
<dbReference type="GO" id="GO:0019905">
    <property type="term" value="F:syntaxin binding"/>
    <property type="evidence" value="ECO:0007669"/>
    <property type="project" value="TreeGrafter"/>
</dbReference>
<dbReference type="PANTHER" id="PTHR13768:SF2">
    <property type="entry name" value="GAMMA-SOLUBLE NSF ATTACHMENT PROTEIN"/>
    <property type="match status" value="1"/>
</dbReference>
<evidence type="ECO:0000256" key="9">
    <source>
        <dbReference type="SAM" id="MobiDB-lite"/>
    </source>
</evidence>
<keyword evidence="5" id="KW-0653">Protein transport</keyword>
<dbReference type="EMBL" id="JABAYA010000024">
    <property type="protein sequence ID" value="KAF7729568.1"/>
    <property type="molecule type" value="Genomic_DNA"/>
</dbReference>
<evidence type="ECO:0000256" key="6">
    <source>
        <dbReference type="ARBA" id="ARBA00023136"/>
    </source>
</evidence>
<dbReference type="Pfam" id="PF14938">
    <property type="entry name" value="SNAP"/>
    <property type="match status" value="1"/>
</dbReference>
<evidence type="ECO:0000256" key="5">
    <source>
        <dbReference type="ARBA" id="ARBA00022927"/>
    </source>
</evidence>
<name>A0A8H7BQ78_9FUNG</name>
<comment type="subcellular location">
    <subcellularLocation>
        <location evidence="1">Membrane</location>
        <topology evidence="1">Peripheral membrane protein</topology>
    </subcellularLocation>
</comment>
<dbReference type="GO" id="GO:0031201">
    <property type="term" value="C:SNARE complex"/>
    <property type="evidence" value="ECO:0007669"/>
    <property type="project" value="TreeGrafter"/>
</dbReference>
<dbReference type="OrthoDB" id="9984275at2759"/>
<evidence type="ECO:0000256" key="4">
    <source>
        <dbReference type="ARBA" id="ARBA00022892"/>
    </source>
</evidence>
<proteinExistence type="inferred from homology"/>
<dbReference type="GO" id="GO:0016192">
    <property type="term" value="P:vesicle-mediated transport"/>
    <property type="evidence" value="ECO:0007669"/>
    <property type="project" value="UniProtKB-KW"/>
</dbReference>
<evidence type="ECO:0000256" key="1">
    <source>
        <dbReference type="ARBA" id="ARBA00004170"/>
    </source>
</evidence>
<organism evidence="10 11">
    <name type="scientific">Apophysomyces ossiformis</name>
    <dbReference type="NCBI Taxonomy" id="679940"/>
    <lineage>
        <taxon>Eukaryota</taxon>
        <taxon>Fungi</taxon>
        <taxon>Fungi incertae sedis</taxon>
        <taxon>Mucoromycota</taxon>
        <taxon>Mucoromycotina</taxon>
        <taxon>Mucoromycetes</taxon>
        <taxon>Mucorales</taxon>
        <taxon>Mucorineae</taxon>
        <taxon>Mucoraceae</taxon>
        <taxon>Apophysomyces</taxon>
    </lineage>
</organism>
<feature type="compositionally biased region" description="Acidic residues" evidence="9">
    <location>
        <begin position="378"/>
        <end position="388"/>
    </location>
</feature>
<dbReference type="AlphaFoldDB" id="A0A8H7BQ78"/>
<sequence>MEAERIREGVKLMQEGDKASSKGLFRKPDWDIAAGCYERAAVSFKIAKSYDQAVQAYAKASESLFKADAIHLAGKAMENAALVLAQNLNQPQRAAEAYQRASDLFMTQGSIDRAAEQLEKAGKTMENIDINAAIDMYSSACTLYEQEDRGRFAIDIFKKAISLLIKSKKYEKAVDMLHRQSQTLQKLSSRSHLYKANLSIMIVLFALGDDVEAGKQFNNMCSDPGFAQSEEAEICQCLLQAYNEGDQELLEATVRRQHVSFLDNEVAKLARTLTVPGEILSGRTQQPVYQVRDRVQPSPRPSQASGGSNIHGMSPAQVRAELYSQPAKKEPPKYQEKEDESFREDFEKMNLENKPLLSPTPPRVPSHTPSPAPAPVPVDEEEDEDDLR</sequence>
<keyword evidence="4" id="KW-0931">ER-Golgi transport</keyword>
<dbReference type="PRINTS" id="PR00448">
    <property type="entry name" value="NSFATTACHMNT"/>
</dbReference>
<reference evidence="10" key="1">
    <citation type="submission" date="2020-01" db="EMBL/GenBank/DDBJ databases">
        <title>Genome Sequencing of Three Apophysomyces-Like Fungal Strains Confirms a Novel Fungal Genus in the Mucoromycota with divergent Burkholderia-like Endosymbiotic Bacteria.</title>
        <authorList>
            <person name="Stajich J.E."/>
            <person name="Macias A.M."/>
            <person name="Carter-House D."/>
            <person name="Lovett B."/>
            <person name="Kasson L.R."/>
            <person name="Berry K."/>
            <person name="Grigoriev I."/>
            <person name="Chang Y."/>
            <person name="Spatafora J."/>
            <person name="Kasson M.T."/>
        </authorList>
    </citation>
    <scope>NUCLEOTIDE SEQUENCE</scope>
    <source>
        <strain evidence="10">NRRL A-21654</strain>
    </source>
</reference>
<evidence type="ECO:0000256" key="2">
    <source>
        <dbReference type="ARBA" id="ARBA00010050"/>
    </source>
</evidence>
<comment type="caution">
    <text evidence="10">The sequence shown here is derived from an EMBL/GenBank/DDBJ whole genome shotgun (WGS) entry which is preliminary data.</text>
</comment>